<protein>
    <submittedName>
        <fullName evidence="1">Uncharacterized protein</fullName>
    </submittedName>
</protein>
<dbReference type="SUPFAM" id="SSF52047">
    <property type="entry name" value="RNI-like"/>
    <property type="match status" value="1"/>
</dbReference>
<sequence>MTEHGEEYFAEDHEEMFCVVVFKDVAQQGCYDTIARCGAVCRVFKEWTRDYLHEMHVVTFDNKEQVERIEADAATNQLQGWPGPMRVTIRGEKDTKAIPHLATLASRFAGRWTRMEHLFIRNAAWPLSLRAADAAAFASITFLFLDEVTFPSVVTFGTLVSALPRLEALWLHNVKFARSSFLFHPRTISNFRLLPQAKSLQDVYMDAISSPLEHEFNPAAWAYYTELLDFISAVNNRCGKSPRVFPWGSVRQLDLYETTWWKFTSSSIARLLHALPSLEALRLSPIVINVQCADAQPLHGAHIIRCLIKMDYPLRITQISTPVYSFPQKADTVAIAINEMVRHAGSSLDHLALVIEAGRRGKDSLPDQHRTLVGAAYQYHDLDLSESSNLKSLSIHDQHTSCVSVCDILSRVTSRCVSCVEIKFNYSSFGWRSQAELSNGLSQLDAVLSRPVFDNLVHIPISARFQQHSMSGKERIRACWIKSRLRCLDQRAIIGINIIDGEKLGLIWRDETNSWKRYVSKMDENGNVDIVEVPAFEGGAAPEAITAYTAWKSLSGRKD</sequence>
<proteinExistence type="predicted"/>
<dbReference type="OrthoDB" id="10271890at2759"/>
<dbReference type="Proteomes" id="UP000194127">
    <property type="component" value="Unassembled WGS sequence"/>
</dbReference>
<dbReference type="GeneID" id="36330410"/>
<name>A0A1X6N1B3_9APHY</name>
<dbReference type="RefSeq" id="XP_024339202.1">
    <property type="nucleotide sequence ID" value="XM_024485461.1"/>
</dbReference>
<dbReference type="AlphaFoldDB" id="A0A1X6N1B3"/>
<gene>
    <name evidence="1" type="ORF">POSPLADRAFT_1142703</name>
</gene>
<organism evidence="1 2">
    <name type="scientific">Postia placenta MAD-698-R-SB12</name>
    <dbReference type="NCBI Taxonomy" id="670580"/>
    <lineage>
        <taxon>Eukaryota</taxon>
        <taxon>Fungi</taxon>
        <taxon>Dikarya</taxon>
        <taxon>Basidiomycota</taxon>
        <taxon>Agaricomycotina</taxon>
        <taxon>Agaricomycetes</taxon>
        <taxon>Polyporales</taxon>
        <taxon>Adustoporiaceae</taxon>
        <taxon>Rhodonia</taxon>
    </lineage>
</organism>
<evidence type="ECO:0000313" key="1">
    <source>
        <dbReference type="EMBL" id="OSX62408.1"/>
    </source>
</evidence>
<accession>A0A1X6N1B3</accession>
<reference evidence="1 2" key="1">
    <citation type="submission" date="2017-04" db="EMBL/GenBank/DDBJ databases">
        <title>Genome Sequence of the Model Brown-Rot Fungus Postia placenta SB12.</title>
        <authorList>
            <consortium name="DOE Joint Genome Institute"/>
            <person name="Gaskell J."/>
            <person name="Kersten P."/>
            <person name="Larrondo L.F."/>
            <person name="Canessa P."/>
            <person name="Martinez D."/>
            <person name="Hibbett D."/>
            <person name="Schmoll M."/>
            <person name="Kubicek C.P."/>
            <person name="Martinez A.T."/>
            <person name="Yadav J."/>
            <person name="Master E."/>
            <person name="Magnuson J.K."/>
            <person name="James T."/>
            <person name="Yaver D."/>
            <person name="Berka R."/>
            <person name="Labutti K."/>
            <person name="Lipzen A."/>
            <person name="Aerts A."/>
            <person name="Barry K."/>
            <person name="Henrissat B."/>
            <person name="Blanchette R."/>
            <person name="Grigoriev I."/>
            <person name="Cullen D."/>
        </authorList>
    </citation>
    <scope>NUCLEOTIDE SEQUENCE [LARGE SCALE GENOMIC DNA]</scope>
    <source>
        <strain evidence="1 2">MAD-698-R-SB12</strain>
    </source>
</reference>
<dbReference type="EMBL" id="KZ110597">
    <property type="protein sequence ID" value="OSX62408.1"/>
    <property type="molecule type" value="Genomic_DNA"/>
</dbReference>
<evidence type="ECO:0000313" key="2">
    <source>
        <dbReference type="Proteomes" id="UP000194127"/>
    </source>
</evidence>
<keyword evidence="2" id="KW-1185">Reference proteome</keyword>